<dbReference type="EMBL" id="AP014864">
    <property type="protein sequence ID" value="BAR81519.1"/>
    <property type="molecule type" value="Genomic_DNA"/>
</dbReference>
<keyword evidence="1" id="KW-0812">Transmembrane</keyword>
<accession>A0A9W3ZRR6</accession>
<evidence type="ECO:0000313" key="2">
    <source>
        <dbReference type="EMBL" id="BAR81519.1"/>
    </source>
</evidence>
<reference evidence="2 3" key="1">
    <citation type="submission" date="2015-05" db="EMBL/GenBank/DDBJ databases">
        <title>Whole genome sequence of Bacillus thuringiensis serovar tolworthi Pasteur Institute Standard strain.</title>
        <authorList>
            <person name="Kanda K."/>
            <person name="Nakashima K."/>
            <person name="Nagano Y."/>
        </authorList>
    </citation>
    <scope>NUCLEOTIDE SEQUENCE [LARGE SCALE GENOMIC DNA]</scope>
    <source>
        <strain evidence="2 3">Pasteur Institute Standard strain</strain>
    </source>
</reference>
<keyword evidence="1" id="KW-1133">Transmembrane helix</keyword>
<protein>
    <submittedName>
        <fullName evidence="2">Uncharacterized protein</fullName>
    </submittedName>
</protein>
<name>A0A9W3ZRR6_BACTO</name>
<dbReference type="RefSeq" id="WP_060851610.1">
    <property type="nucleotide sequence ID" value="NZ_AP014864.1"/>
</dbReference>
<dbReference type="Proteomes" id="UP000055316">
    <property type="component" value="Chromosome"/>
</dbReference>
<keyword evidence="1" id="KW-0472">Membrane</keyword>
<proteinExistence type="predicted"/>
<evidence type="ECO:0000313" key="3">
    <source>
        <dbReference type="Proteomes" id="UP000055316"/>
    </source>
</evidence>
<gene>
    <name evidence="2" type="ORF">KNN_00644</name>
</gene>
<organism evidence="2 3">
    <name type="scientific">Bacillus thuringiensis subsp. tolworthi</name>
    <dbReference type="NCBI Taxonomy" id="1442"/>
    <lineage>
        <taxon>Bacteria</taxon>
        <taxon>Bacillati</taxon>
        <taxon>Bacillota</taxon>
        <taxon>Bacilli</taxon>
        <taxon>Bacillales</taxon>
        <taxon>Bacillaceae</taxon>
        <taxon>Bacillus</taxon>
        <taxon>Bacillus cereus group</taxon>
    </lineage>
</organism>
<evidence type="ECO:0000256" key="1">
    <source>
        <dbReference type="SAM" id="Phobius"/>
    </source>
</evidence>
<feature type="transmembrane region" description="Helical" evidence="1">
    <location>
        <begin position="37"/>
        <end position="66"/>
    </location>
</feature>
<dbReference type="AlphaFoldDB" id="A0A9W3ZRR6"/>
<sequence>MSYDTVASLQRMQQLQQAQAASGKRVVLKRVYESDKISALIIVLCILAIPATMCISLLVGLVIYYIREFKRTTYLVKNVATGEKFRVYKQDFKQYKRDFKKKEKQVRRISDL</sequence>